<feature type="compositionally biased region" description="Polar residues" evidence="1">
    <location>
        <begin position="522"/>
        <end position="539"/>
    </location>
</feature>
<protein>
    <recommendedName>
        <fullName evidence="3">NYN domain-containing protein</fullName>
    </recommendedName>
</protein>
<evidence type="ECO:0000259" key="3">
    <source>
        <dbReference type="Pfam" id="PF01936"/>
    </source>
</evidence>
<evidence type="ECO:0000256" key="2">
    <source>
        <dbReference type="SAM" id="SignalP"/>
    </source>
</evidence>
<feature type="chain" id="PRO_5005190488" description="NYN domain-containing protein" evidence="2">
    <location>
        <begin position="29"/>
        <end position="539"/>
    </location>
</feature>
<feature type="region of interest" description="Disordered" evidence="1">
    <location>
        <begin position="60"/>
        <end position="90"/>
    </location>
</feature>
<accession>A0A0G4GTU1</accession>
<feature type="compositionally biased region" description="Basic residues" evidence="1">
    <location>
        <begin position="512"/>
        <end position="521"/>
    </location>
</feature>
<name>A0A0G4GTU1_9ALVE</name>
<gene>
    <name evidence="4" type="ORF">Cvel_23318</name>
</gene>
<sequence length="539" mass="59363">MRHRLSLLIRLAFFCCLCASCGPWGALAFHVHPSQDSDTIRRREGRHGGEGVVVRLAKRGGSNPSKTAVSFTEEEKSTKQPIEPSERRSPQAPFRWAMLIDADNVLPSHIPGIFLHAQQFGTIYYGIVAGNSYSLRHRNIFQTLCKEHNFVEHKLKSNIKQSAISVLAMDAMALVEDPRSAGVDGFILVSSDTECRGLLIELQAKCKSVIGYGYAKQATTKDVEVLCDGFVRIEQEIPQRFLDVGATLLGTKEPLPPKTRGMWVKDGRALARQFKGLGDAAADLSPWVDAKWDLLFLLGLHEGARGRWAAPSTGSLLESDGGDGDGETDGDADAETESLSSSSTLSQEKGKHSSQGVEQGRKEEGQETGDTEEQEREEGEQDEQRDGDDEDGVLEKEGEKDEEKEKKEEIKDEPGEDEEEPLAEQKDALLASASANADTPKSKRKRKSKRKKKKVVMIGEETVERQVDGVGEEKEGSSPLSEDLTNELANETSDEGDGKQKSTNREKESGSKRKRRRKKWKSTTPATSAMNPDQAPQVT</sequence>
<dbReference type="Pfam" id="PF01936">
    <property type="entry name" value="NYN"/>
    <property type="match status" value="1"/>
</dbReference>
<feature type="compositionally biased region" description="Low complexity" evidence="1">
    <location>
        <begin position="337"/>
        <end position="346"/>
    </location>
</feature>
<feature type="compositionally biased region" description="Acidic residues" evidence="1">
    <location>
        <begin position="366"/>
        <end position="392"/>
    </location>
</feature>
<feature type="compositionally biased region" description="Low complexity" evidence="1">
    <location>
        <begin position="428"/>
        <end position="438"/>
    </location>
</feature>
<feature type="compositionally biased region" description="Basic and acidic residues" evidence="1">
    <location>
        <begin position="393"/>
        <end position="413"/>
    </location>
</feature>
<evidence type="ECO:0000256" key="1">
    <source>
        <dbReference type="SAM" id="MobiDB-lite"/>
    </source>
</evidence>
<feature type="compositionally biased region" description="Basic and acidic residues" evidence="1">
    <location>
        <begin position="496"/>
        <end position="511"/>
    </location>
</feature>
<dbReference type="PANTHER" id="PTHR35811:SF1">
    <property type="entry name" value="HTH OST-TYPE DOMAIN-CONTAINING PROTEIN"/>
    <property type="match status" value="1"/>
</dbReference>
<dbReference type="PANTHER" id="PTHR35811">
    <property type="entry name" value="SLR1870 PROTEIN"/>
    <property type="match status" value="1"/>
</dbReference>
<feature type="signal peptide" evidence="2">
    <location>
        <begin position="1"/>
        <end position="28"/>
    </location>
</feature>
<organism evidence="4">
    <name type="scientific">Chromera velia CCMP2878</name>
    <dbReference type="NCBI Taxonomy" id="1169474"/>
    <lineage>
        <taxon>Eukaryota</taxon>
        <taxon>Sar</taxon>
        <taxon>Alveolata</taxon>
        <taxon>Colpodellida</taxon>
        <taxon>Chromeraceae</taxon>
        <taxon>Chromera</taxon>
    </lineage>
</organism>
<feature type="region of interest" description="Disordered" evidence="1">
    <location>
        <begin position="310"/>
        <end position="539"/>
    </location>
</feature>
<feature type="domain" description="NYN" evidence="3">
    <location>
        <begin position="96"/>
        <end position="233"/>
    </location>
</feature>
<dbReference type="GO" id="GO:0004540">
    <property type="term" value="F:RNA nuclease activity"/>
    <property type="evidence" value="ECO:0007669"/>
    <property type="project" value="InterPro"/>
</dbReference>
<dbReference type="InterPro" id="IPR021139">
    <property type="entry name" value="NYN"/>
</dbReference>
<keyword evidence="2" id="KW-0732">Signal</keyword>
<feature type="compositionally biased region" description="Basic and acidic residues" evidence="1">
    <location>
        <begin position="73"/>
        <end position="89"/>
    </location>
</feature>
<reference evidence="4" key="1">
    <citation type="submission" date="2014-11" db="EMBL/GenBank/DDBJ databases">
        <authorList>
            <person name="Otto D Thomas"/>
            <person name="Naeem Raeece"/>
        </authorList>
    </citation>
    <scope>NUCLEOTIDE SEQUENCE</scope>
</reference>
<dbReference type="EMBL" id="CDMZ01001533">
    <property type="protein sequence ID" value="CEM34000.1"/>
    <property type="molecule type" value="Genomic_DNA"/>
</dbReference>
<feature type="compositionally biased region" description="Acidic residues" evidence="1">
    <location>
        <begin position="320"/>
        <end position="336"/>
    </location>
</feature>
<feature type="compositionally biased region" description="Basic residues" evidence="1">
    <location>
        <begin position="442"/>
        <end position="455"/>
    </location>
</feature>
<feature type="compositionally biased region" description="Basic and acidic residues" evidence="1">
    <location>
        <begin position="462"/>
        <end position="476"/>
    </location>
</feature>
<proteinExistence type="predicted"/>
<dbReference type="Gene3D" id="3.40.50.1010">
    <property type="entry name" value="5'-nuclease"/>
    <property type="match status" value="1"/>
</dbReference>
<evidence type="ECO:0000313" key="4">
    <source>
        <dbReference type="EMBL" id="CEM34000.1"/>
    </source>
</evidence>
<dbReference type="VEuPathDB" id="CryptoDB:Cvel_23318"/>
<dbReference type="AlphaFoldDB" id="A0A0G4GTU1"/>